<dbReference type="InterPro" id="IPR000195">
    <property type="entry name" value="Rab-GAP-TBC_dom"/>
</dbReference>
<evidence type="ECO:0000259" key="13">
    <source>
        <dbReference type="PROSITE" id="PS50086"/>
    </source>
</evidence>
<evidence type="ECO:0000313" key="14">
    <source>
        <dbReference type="EMBL" id="CEK65010.1"/>
    </source>
</evidence>
<proteinExistence type="predicted"/>
<dbReference type="GO" id="GO:0031410">
    <property type="term" value="C:cytoplasmic vesicle"/>
    <property type="evidence" value="ECO:0007669"/>
    <property type="project" value="UniProtKB-SubCell"/>
</dbReference>
<dbReference type="InterPro" id="IPR043039">
    <property type="entry name" value="TBC1D7_dom2"/>
</dbReference>
<keyword evidence="6" id="KW-0963">Cytoplasm</keyword>
<feature type="region of interest" description="Disordered" evidence="11">
    <location>
        <begin position="289"/>
        <end position="336"/>
    </location>
</feature>
<feature type="compositionally biased region" description="Polar residues" evidence="11">
    <location>
        <begin position="300"/>
        <end position="321"/>
    </location>
</feature>
<dbReference type="SUPFAM" id="SSF47923">
    <property type="entry name" value="Ypt/Rab-GAP domain of gyp1p"/>
    <property type="match status" value="2"/>
</dbReference>
<protein>
    <recommendedName>
        <fullName evidence="4">TBC1 domain family member 7</fullName>
    </recommendedName>
</protein>
<comment type="function">
    <text evidence="10">Non-catalytic component of the TSC-TBC complex, a multiprotein complex that acts as a negative regulator of the canonical mTORC1 complex, an evolutionarily conserved central nutrient sensor that stimulates anabolic reactions and macromolecule biosynthesis to promote cellular biomass generation and growth. The TSC-TBC complex acts as a GTPase-activating protein (GAP) for the small GTPase RHEB, a direct activator of the protein kinase activity of mTORC1. In absence of nutrients, the TSC-TBC complex inhibits mTORC1, thereby preventing phosphorylation of ribosomal protein S6 kinase (RPS6KB1 and RPS6KB2) and EIF4EBP1 (4E-BP1) by the mTORC1 signaling. The TSC-TBC complex is inactivated in response to nutrients, relieving inhibition of mTORC1.</text>
</comment>
<dbReference type="GO" id="GO:0032007">
    <property type="term" value="P:negative regulation of TOR signaling"/>
    <property type="evidence" value="ECO:0007669"/>
    <property type="project" value="TreeGrafter"/>
</dbReference>
<dbReference type="PANTHER" id="PTHR13530">
    <property type="entry name" value="TBC1 DOMAIN FAMILY MEMBER 7"/>
    <property type="match status" value="1"/>
</dbReference>
<dbReference type="AlphaFoldDB" id="A0A0B6ZBC7"/>
<evidence type="ECO:0000256" key="11">
    <source>
        <dbReference type="SAM" id="MobiDB-lite"/>
    </source>
</evidence>
<evidence type="ECO:0000256" key="12">
    <source>
        <dbReference type="SAM" id="Phobius"/>
    </source>
</evidence>
<keyword evidence="12" id="KW-1133">Transmembrane helix</keyword>
<gene>
    <name evidence="14" type="primary">ORF53616</name>
</gene>
<evidence type="ECO:0000256" key="10">
    <source>
        <dbReference type="ARBA" id="ARBA00046045"/>
    </source>
</evidence>
<dbReference type="EMBL" id="HACG01018145">
    <property type="protein sequence ID" value="CEK65010.1"/>
    <property type="molecule type" value="Transcribed_RNA"/>
</dbReference>
<evidence type="ECO:0000256" key="3">
    <source>
        <dbReference type="ARBA" id="ARBA00004656"/>
    </source>
</evidence>
<evidence type="ECO:0000256" key="5">
    <source>
        <dbReference type="ARBA" id="ARBA00022468"/>
    </source>
</evidence>
<feature type="domain" description="Rab-GAP TBC" evidence="13">
    <location>
        <begin position="50"/>
        <end position="234"/>
    </location>
</feature>
<dbReference type="PANTHER" id="PTHR13530:SF3">
    <property type="entry name" value="TBC1 DOMAIN FAMILY MEMBER 7"/>
    <property type="match status" value="1"/>
</dbReference>
<sequence length="364" mass="41890">MMAEHERNFRTHFYEKVGFRTVEEKKSIEILLKEQPIKKEKLIQFSLRFGVPAMYRTYVWKILLGILPVNQNCQDFVWNHRTEQVKELQRVAILLAPESLDGPQEHKILRMKMISEGNLPLQNKFVDQDLSHQYFLSIIQAVSSLVSSEVDLFWISTRFYRYICESVYGSLLHFPEYTMQCLKKEEQGQKLYTHLCQHHVIKELSLMDWFHTCFANVLPDTSLERIWDRILGGSSHILIYVAVAIFLVLRRPLLAMQSTDDMVSYLKQIPEDCGDRIVNEAIELMHKNAGQIPSKPDSPASESGRNSAKSLSHSRHNSISLKASRRGSFDGPVSSDKLIRSLTDNKSVTIEIVRKSPGANDKPG</sequence>
<evidence type="ECO:0000256" key="1">
    <source>
        <dbReference type="ARBA" id="ARBA00004514"/>
    </source>
</evidence>
<dbReference type="InterPro" id="IPR039842">
    <property type="entry name" value="TBC1D7"/>
</dbReference>
<evidence type="ECO:0000256" key="2">
    <source>
        <dbReference type="ARBA" id="ARBA00004541"/>
    </source>
</evidence>
<dbReference type="Gene3D" id="1.10.472.80">
    <property type="entry name" value="Ypt/Rab-GAP domain of gyp1p, domain 3"/>
    <property type="match status" value="1"/>
</dbReference>
<evidence type="ECO:0000256" key="9">
    <source>
        <dbReference type="ARBA" id="ARBA00023329"/>
    </source>
</evidence>
<evidence type="ECO:0000256" key="8">
    <source>
        <dbReference type="ARBA" id="ARBA00023228"/>
    </source>
</evidence>
<keyword evidence="7 12" id="KW-0472">Membrane</keyword>
<evidence type="ECO:0000256" key="7">
    <source>
        <dbReference type="ARBA" id="ARBA00023136"/>
    </source>
</evidence>
<keyword evidence="9" id="KW-0968">Cytoplasmic vesicle</keyword>
<evidence type="ECO:0000256" key="6">
    <source>
        <dbReference type="ARBA" id="ARBA00022490"/>
    </source>
</evidence>
<dbReference type="GO" id="GO:0005096">
    <property type="term" value="F:GTPase activator activity"/>
    <property type="evidence" value="ECO:0007669"/>
    <property type="project" value="UniProtKB-KW"/>
</dbReference>
<dbReference type="Pfam" id="PF00566">
    <property type="entry name" value="RabGAP-TBC"/>
    <property type="match status" value="1"/>
</dbReference>
<dbReference type="Gene3D" id="1.10.10.750">
    <property type="entry name" value="Ypt/Rab-GAP domain of gyp1p, domain 1"/>
    <property type="match status" value="1"/>
</dbReference>
<dbReference type="PROSITE" id="PS50086">
    <property type="entry name" value="TBC_RABGAP"/>
    <property type="match status" value="1"/>
</dbReference>
<evidence type="ECO:0000256" key="4">
    <source>
        <dbReference type="ARBA" id="ARBA00015455"/>
    </source>
</evidence>
<dbReference type="Gene3D" id="1.10.8.680">
    <property type="entry name" value="Ypt/Rab-GAP domain of gyp1p, domain 2"/>
    <property type="match status" value="1"/>
</dbReference>
<name>A0A0B6ZBC7_9EUPU</name>
<dbReference type="InterPro" id="IPR035969">
    <property type="entry name" value="Rab-GAP_TBC_sf"/>
</dbReference>
<keyword evidence="5" id="KW-0343">GTPase activation</keyword>
<dbReference type="GO" id="GO:0005829">
    <property type="term" value="C:cytosol"/>
    <property type="evidence" value="ECO:0007669"/>
    <property type="project" value="UniProtKB-SubCell"/>
</dbReference>
<comment type="subcellular location">
    <subcellularLocation>
        <location evidence="1">Cytoplasm</location>
        <location evidence="1">Cytosol</location>
    </subcellularLocation>
    <subcellularLocation>
        <location evidence="2">Cytoplasmic vesicle</location>
    </subcellularLocation>
    <subcellularLocation>
        <location evidence="3">Lysosome membrane</location>
    </subcellularLocation>
</comment>
<keyword evidence="8" id="KW-0458">Lysosome</keyword>
<feature type="transmembrane region" description="Helical" evidence="12">
    <location>
        <begin position="230"/>
        <end position="249"/>
    </location>
</feature>
<keyword evidence="12" id="KW-0812">Transmembrane</keyword>
<dbReference type="GO" id="GO:0005765">
    <property type="term" value="C:lysosomal membrane"/>
    <property type="evidence" value="ECO:0007669"/>
    <property type="project" value="UniProtKB-SubCell"/>
</dbReference>
<accession>A0A0B6ZBC7</accession>
<organism evidence="14">
    <name type="scientific">Arion vulgaris</name>
    <dbReference type="NCBI Taxonomy" id="1028688"/>
    <lineage>
        <taxon>Eukaryota</taxon>
        <taxon>Metazoa</taxon>
        <taxon>Spiralia</taxon>
        <taxon>Lophotrochozoa</taxon>
        <taxon>Mollusca</taxon>
        <taxon>Gastropoda</taxon>
        <taxon>Heterobranchia</taxon>
        <taxon>Euthyneura</taxon>
        <taxon>Panpulmonata</taxon>
        <taxon>Eupulmonata</taxon>
        <taxon>Stylommatophora</taxon>
        <taxon>Helicina</taxon>
        <taxon>Arionoidea</taxon>
        <taxon>Arionidae</taxon>
        <taxon>Arion</taxon>
    </lineage>
</organism>
<reference evidence="14" key="1">
    <citation type="submission" date="2014-12" db="EMBL/GenBank/DDBJ databases">
        <title>Insight into the proteome of Arion vulgaris.</title>
        <authorList>
            <person name="Aradska J."/>
            <person name="Bulat T."/>
            <person name="Smidak R."/>
            <person name="Sarate P."/>
            <person name="Gangsoo J."/>
            <person name="Sialana F."/>
            <person name="Bilban M."/>
            <person name="Lubec G."/>
        </authorList>
    </citation>
    <scope>NUCLEOTIDE SEQUENCE</scope>
    <source>
        <tissue evidence="14">Skin</tissue>
    </source>
</reference>